<protein>
    <submittedName>
        <fullName evidence="1">Uncharacterized protein</fullName>
    </submittedName>
</protein>
<evidence type="ECO:0000313" key="2">
    <source>
        <dbReference type="Proteomes" id="UP000288805"/>
    </source>
</evidence>
<dbReference type="Proteomes" id="UP000288805">
    <property type="component" value="Unassembled WGS sequence"/>
</dbReference>
<name>A0A438F4A7_VITVI</name>
<gene>
    <name evidence="1" type="ORF">CK203_071578</name>
</gene>
<dbReference type="EMBL" id="QGNW01001124">
    <property type="protein sequence ID" value="RVW54854.1"/>
    <property type="molecule type" value="Genomic_DNA"/>
</dbReference>
<reference evidence="1 2" key="1">
    <citation type="journal article" date="2018" name="PLoS Genet.">
        <title>Population sequencing reveals clonal diversity and ancestral inbreeding in the grapevine cultivar Chardonnay.</title>
        <authorList>
            <person name="Roach M.J."/>
            <person name="Johnson D.L."/>
            <person name="Bohlmann J."/>
            <person name="van Vuuren H.J."/>
            <person name="Jones S.J."/>
            <person name="Pretorius I.S."/>
            <person name="Schmidt S.A."/>
            <person name="Borneman A.R."/>
        </authorList>
    </citation>
    <scope>NUCLEOTIDE SEQUENCE [LARGE SCALE GENOMIC DNA]</scope>
    <source>
        <strain evidence="2">cv. Chardonnay</strain>
        <tissue evidence="1">Leaf</tissue>
    </source>
</reference>
<sequence>MSDEAHQHCSKPTLVRLNDAVAITQLCVVKRRRFLDDYERSRGAEKTIAEIGIATDDRRPTTGDRLEKGLAQSGKRWEVEGSIVVEARECQRHRRRGQQSLASEALFHGLALLFQDGASSTLFCRHLHRLPYSPYREVYGAFECVTLEQSCLIVKFTVASSFTTEMILKGFLLWIKRDLGPWGPLVL</sequence>
<proteinExistence type="predicted"/>
<accession>A0A438F4A7</accession>
<organism evidence="1 2">
    <name type="scientific">Vitis vinifera</name>
    <name type="common">Grape</name>
    <dbReference type="NCBI Taxonomy" id="29760"/>
    <lineage>
        <taxon>Eukaryota</taxon>
        <taxon>Viridiplantae</taxon>
        <taxon>Streptophyta</taxon>
        <taxon>Embryophyta</taxon>
        <taxon>Tracheophyta</taxon>
        <taxon>Spermatophyta</taxon>
        <taxon>Magnoliopsida</taxon>
        <taxon>eudicotyledons</taxon>
        <taxon>Gunneridae</taxon>
        <taxon>Pentapetalae</taxon>
        <taxon>rosids</taxon>
        <taxon>Vitales</taxon>
        <taxon>Vitaceae</taxon>
        <taxon>Viteae</taxon>
        <taxon>Vitis</taxon>
    </lineage>
</organism>
<comment type="caution">
    <text evidence="1">The sequence shown here is derived from an EMBL/GenBank/DDBJ whole genome shotgun (WGS) entry which is preliminary data.</text>
</comment>
<dbReference type="AlphaFoldDB" id="A0A438F4A7"/>
<evidence type="ECO:0000313" key="1">
    <source>
        <dbReference type="EMBL" id="RVW54854.1"/>
    </source>
</evidence>